<proteinExistence type="predicted"/>
<keyword evidence="2" id="KW-1185">Reference proteome</keyword>
<protein>
    <submittedName>
        <fullName evidence="1">Uncharacterized protein</fullName>
    </submittedName>
</protein>
<dbReference type="Proteomes" id="UP000030645">
    <property type="component" value="Unassembled WGS sequence"/>
</dbReference>
<dbReference type="EMBL" id="KE345018">
    <property type="protein sequence ID" value="EXB89960.1"/>
    <property type="molecule type" value="Genomic_DNA"/>
</dbReference>
<accession>W9RGS7</accession>
<evidence type="ECO:0000313" key="1">
    <source>
        <dbReference type="EMBL" id="EXB89960.1"/>
    </source>
</evidence>
<name>W9RGS7_9ROSA</name>
<organism evidence="1 2">
    <name type="scientific">Morus notabilis</name>
    <dbReference type="NCBI Taxonomy" id="981085"/>
    <lineage>
        <taxon>Eukaryota</taxon>
        <taxon>Viridiplantae</taxon>
        <taxon>Streptophyta</taxon>
        <taxon>Embryophyta</taxon>
        <taxon>Tracheophyta</taxon>
        <taxon>Spermatophyta</taxon>
        <taxon>Magnoliopsida</taxon>
        <taxon>eudicotyledons</taxon>
        <taxon>Gunneridae</taxon>
        <taxon>Pentapetalae</taxon>
        <taxon>rosids</taxon>
        <taxon>fabids</taxon>
        <taxon>Rosales</taxon>
        <taxon>Moraceae</taxon>
        <taxon>Moreae</taxon>
        <taxon>Morus</taxon>
    </lineage>
</organism>
<reference evidence="2" key="1">
    <citation type="submission" date="2013-01" db="EMBL/GenBank/DDBJ databases">
        <title>Draft Genome Sequence of a Mulberry Tree, Morus notabilis C.K. Schneid.</title>
        <authorList>
            <person name="He N."/>
            <person name="Zhao S."/>
        </authorList>
    </citation>
    <scope>NUCLEOTIDE SEQUENCE</scope>
</reference>
<gene>
    <name evidence="1" type="ORF">L484_023612</name>
</gene>
<dbReference type="AlphaFoldDB" id="W9RGS7"/>
<evidence type="ECO:0000313" key="2">
    <source>
        <dbReference type="Proteomes" id="UP000030645"/>
    </source>
</evidence>
<sequence>MAKDIKLDPDMLLLCRKDKSWPVQITFLKDGRGFIIKALSIKLTGRSRHELLAHGSSNEEGKFPLFWFAFLTDDH</sequence>